<sequence>MSAVSMVKLLSGGDGFRFMSEHQQEFDVIITDSSDPVGYPGLSARQDCTDFMSGPVKNMCGLVVGGADVIITDSSDPVVWYSLDCVGNTLQHCASVFPRVAYGATCVPTYPSGQIGFVLGSLNKDTNFEKPVRIFSEAELEQMKLRYYSKEVHTSAFQLPLFARNALKKFSS</sequence>
<dbReference type="PaxDb" id="121845-A0A1S4E8Y7"/>
<dbReference type="Proteomes" id="UP000079169">
    <property type="component" value="Unplaced"/>
</dbReference>
<comment type="similarity">
    <text evidence="1">Belongs to the spermidine/spermine synthase family.</text>
</comment>
<dbReference type="AlphaFoldDB" id="A0A1S4E8Y7"/>
<evidence type="ECO:0000256" key="3">
    <source>
        <dbReference type="PROSITE-ProRule" id="PRU00354"/>
    </source>
</evidence>
<keyword evidence="5" id="KW-1185">Reference proteome</keyword>
<name>A0A1S4E8Y7_DIACI</name>
<dbReference type="GO" id="GO:0004766">
    <property type="term" value="F:spermidine synthase activity"/>
    <property type="evidence" value="ECO:0007669"/>
    <property type="project" value="TreeGrafter"/>
</dbReference>
<dbReference type="GeneID" id="103507095"/>
<dbReference type="InterPro" id="IPR001045">
    <property type="entry name" value="Spermi_synthase"/>
</dbReference>
<feature type="domain" description="PABS" evidence="4">
    <location>
        <begin position="1"/>
        <end position="122"/>
    </location>
</feature>
<proteinExistence type="inferred from homology"/>
<keyword evidence="3" id="KW-0620">Polyamine biosynthesis</keyword>
<dbReference type="GO" id="GO:0008295">
    <property type="term" value="P:spermidine biosynthetic process"/>
    <property type="evidence" value="ECO:0007669"/>
    <property type="project" value="TreeGrafter"/>
</dbReference>
<reference evidence="6" key="1">
    <citation type="submission" date="2025-08" db="UniProtKB">
        <authorList>
            <consortium name="RefSeq"/>
        </authorList>
    </citation>
    <scope>IDENTIFICATION</scope>
</reference>
<dbReference type="STRING" id="121845.A0A1S4E8Y7"/>
<dbReference type="InterPro" id="IPR029063">
    <property type="entry name" value="SAM-dependent_MTases_sf"/>
</dbReference>
<organism evidence="5 6">
    <name type="scientific">Diaphorina citri</name>
    <name type="common">Asian citrus psyllid</name>
    <dbReference type="NCBI Taxonomy" id="121845"/>
    <lineage>
        <taxon>Eukaryota</taxon>
        <taxon>Metazoa</taxon>
        <taxon>Ecdysozoa</taxon>
        <taxon>Arthropoda</taxon>
        <taxon>Hexapoda</taxon>
        <taxon>Insecta</taxon>
        <taxon>Pterygota</taxon>
        <taxon>Neoptera</taxon>
        <taxon>Paraneoptera</taxon>
        <taxon>Hemiptera</taxon>
        <taxon>Sternorrhyncha</taxon>
        <taxon>Psylloidea</taxon>
        <taxon>Psyllidae</taxon>
        <taxon>Diaphorininae</taxon>
        <taxon>Diaphorina</taxon>
    </lineage>
</organism>
<evidence type="ECO:0000313" key="6">
    <source>
        <dbReference type="RefSeq" id="XP_017298661.1"/>
    </source>
</evidence>
<evidence type="ECO:0000256" key="1">
    <source>
        <dbReference type="ARBA" id="ARBA00007867"/>
    </source>
</evidence>
<evidence type="ECO:0000313" key="5">
    <source>
        <dbReference type="Proteomes" id="UP000079169"/>
    </source>
</evidence>
<gene>
    <name evidence="6" type="primary">LOC103507095</name>
</gene>
<accession>A0A1S4E8Y7</accession>
<dbReference type="SUPFAM" id="SSF53335">
    <property type="entry name" value="S-adenosyl-L-methionine-dependent methyltransferases"/>
    <property type="match status" value="1"/>
</dbReference>
<dbReference type="PANTHER" id="PTHR11558:SF11">
    <property type="entry name" value="SPERMIDINE SYNTHASE"/>
    <property type="match status" value="1"/>
</dbReference>
<dbReference type="RefSeq" id="XP_017298661.1">
    <property type="nucleotide sequence ID" value="XM_017443172.2"/>
</dbReference>
<evidence type="ECO:0000259" key="4">
    <source>
        <dbReference type="PROSITE" id="PS51006"/>
    </source>
</evidence>
<dbReference type="GO" id="GO:0005829">
    <property type="term" value="C:cytosol"/>
    <property type="evidence" value="ECO:0007669"/>
    <property type="project" value="TreeGrafter"/>
</dbReference>
<dbReference type="PANTHER" id="PTHR11558">
    <property type="entry name" value="SPERMIDINE/SPERMINE SYNTHASE"/>
    <property type="match status" value="1"/>
</dbReference>
<dbReference type="Pfam" id="PF01564">
    <property type="entry name" value="Spermine_synth"/>
    <property type="match status" value="1"/>
</dbReference>
<evidence type="ECO:0000256" key="2">
    <source>
        <dbReference type="ARBA" id="ARBA00022679"/>
    </source>
</evidence>
<dbReference type="Gene3D" id="3.40.50.150">
    <property type="entry name" value="Vaccinia Virus protein VP39"/>
    <property type="match status" value="1"/>
</dbReference>
<dbReference type="InterPro" id="IPR030374">
    <property type="entry name" value="PABS"/>
</dbReference>
<protein>
    <submittedName>
        <fullName evidence="6">Spermidine synthase</fullName>
    </submittedName>
</protein>
<keyword evidence="2 3" id="KW-0808">Transferase</keyword>
<dbReference type="PROSITE" id="PS51006">
    <property type="entry name" value="PABS_2"/>
    <property type="match status" value="1"/>
</dbReference>
<dbReference type="KEGG" id="dci:103507095"/>
<feature type="active site" description="Proton acceptor" evidence="3">
    <location>
        <position position="32"/>
    </location>
</feature>